<evidence type="ECO:0000313" key="3">
    <source>
        <dbReference type="Proteomes" id="UP000224567"/>
    </source>
</evidence>
<dbReference type="InterPro" id="IPR006527">
    <property type="entry name" value="F-box-assoc_dom_typ1"/>
</dbReference>
<dbReference type="Pfam" id="PF07734">
    <property type="entry name" value="FBA_1"/>
    <property type="match status" value="1"/>
</dbReference>
<dbReference type="Proteomes" id="UP000224567">
    <property type="component" value="Unassembled WGS sequence"/>
</dbReference>
<evidence type="ECO:0000313" key="2">
    <source>
        <dbReference type="EMBL" id="PHT49931.1"/>
    </source>
</evidence>
<dbReference type="EMBL" id="MLFT02000004">
    <property type="protein sequence ID" value="PHT49931.1"/>
    <property type="molecule type" value="Genomic_DNA"/>
</dbReference>
<comment type="caution">
    <text evidence="2">The sequence shown here is derived from an EMBL/GenBank/DDBJ whole genome shotgun (WGS) entry which is preliminary data.</text>
</comment>
<dbReference type="AlphaFoldDB" id="A0A2G2WXK6"/>
<sequence>MKNYNVLCSLDGLLLLKNEHMNFVLWNPSTRQHQDLESCPYLNNYARPHASGLCYDDFTTDAYKVILIYGLFYVVYSTSTHSWTIKQHLLGLPASFELLRSYFWNRGISRGTSIEGCVYWSLPWKLKENGGKTSIIICFDVKSDELKELPSPDLYNDRWLLTSTLKGCLVLYNVNYSTMKSNIWIIEQDGWRLLTQPICDVQPLSLEEHFIVLEAALCLMGNDELIFYRSRLILKLQLWEFSLNRHSPNMNWWGPTCNPIWKGINTVPEFWSSGIAPNNSASLMGNRHPCTRSVLAPTPN</sequence>
<gene>
    <name evidence="2" type="ORF">CQW23_09678</name>
</gene>
<dbReference type="PANTHER" id="PTHR31672:SF13">
    <property type="entry name" value="F-BOX PROTEIN CPR30-LIKE"/>
    <property type="match status" value="1"/>
</dbReference>
<reference evidence="2 3" key="1">
    <citation type="journal article" date="2017" name="Genome Biol.">
        <title>New reference genome sequences of hot pepper reveal the massive evolution of plant disease-resistance genes by retroduplication.</title>
        <authorList>
            <person name="Kim S."/>
            <person name="Park J."/>
            <person name="Yeom S.I."/>
            <person name="Kim Y.M."/>
            <person name="Seo E."/>
            <person name="Kim K.T."/>
            <person name="Kim M.S."/>
            <person name="Lee J.M."/>
            <person name="Cheong K."/>
            <person name="Shin H.S."/>
            <person name="Kim S.B."/>
            <person name="Han K."/>
            <person name="Lee J."/>
            <person name="Park M."/>
            <person name="Lee H.A."/>
            <person name="Lee H.Y."/>
            <person name="Lee Y."/>
            <person name="Oh S."/>
            <person name="Lee J.H."/>
            <person name="Choi E."/>
            <person name="Choi E."/>
            <person name="Lee S.E."/>
            <person name="Jeon J."/>
            <person name="Kim H."/>
            <person name="Choi G."/>
            <person name="Song H."/>
            <person name="Lee J."/>
            <person name="Lee S.C."/>
            <person name="Kwon J.K."/>
            <person name="Lee H.Y."/>
            <person name="Koo N."/>
            <person name="Hong Y."/>
            <person name="Kim R.W."/>
            <person name="Kang W.H."/>
            <person name="Huh J.H."/>
            <person name="Kang B.C."/>
            <person name="Yang T.J."/>
            <person name="Lee Y.H."/>
            <person name="Bennetzen J.L."/>
            <person name="Choi D."/>
        </authorList>
    </citation>
    <scope>NUCLEOTIDE SEQUENCE [LARGE SCALE GENOMIC DNA]</scope>
    <source>
        <strain evidence="3">cv. PBC81</strain>
    </source>
</reference>
<organism evidence="2 3">
    <name type="scientific">Capsicum baccatum</name>
    <name type="common">Peruvian pepper</name>
    <dbReference type="NCBI Taxonomy" id="33114"/>
    <lineage>
        <taxon>Eukaryota</taxon>
        <taxon>Viridiplantae</taxon>
        <taxon>Streptophyta</taxon>
        <taxon>Embryophyta</taxon>
        <taxon>Tracheophyta</taxon>
        <taxon>Spermatophyta</taxon>
        <taxon>Magnoliopsida</taxon>
        <taxon>eudicotyledons</taxon>
        <taxon>Gunneridae</taxon>
        <taxon>Pentapetalae</taxon>
        <taxon>asterids</taxon>
        <taxon>lamiids</taxon>
        <taxon>Solanales</taxon>
        <taxon>Solanaceae</taxon>
        <taxon>Solanoideae</taxon>
        <taxon>Capsiceae</taxon>
        <taxon>Capsicum</taxon>
    </lineage>
</organism>
<dbReference type="InterPro" id="IPR050796">
    <property type="entry name" value="SCF_F-box_component"/>
</dbReference>
<keyword evidence="3" id="KW-1185">Reference proteome</keyword>
<reference evidence="3" key="2">
    <citation type="journal article" date="2017" name="J. Anim. Genet.">
        <title>Multiple reference genome sequences of hot pepper reveal the massive evolution of plant disease resistance genes by retroduplication.</title>
        <authorList>
            <person name="Kim S."/>
            <person name="Park J."/>
            <person name="Yeom S.-I."/>
            <person name="Kim Y.-M."/>
            <person name="Seo E."/>
            <person name="Kim K.-T."/>
            <person name="Kim M.-S."/>
            <person name="Lee J.M."/>
            <person name="Cheong K."/>
            <person name="Shin H.-S."/>
            <person name="Kim S.-B."/>
            <person name="Han K."/>
            <person name="Lee J."/>
            <person name="Park M."/>
            <person name="Lee H.-A."/>
            <person name="Lee H.-Y."/>
            <person name="Lee Y."/>
            <person name="Oh S."/>
            <person name="Lee J.H."/>
            <person name="Choi E."/>
            <person name="Choi E."/>
            <person name="Lee S.E."/>
            <person name="Jeon J."/>
            <person name="Kim H."/>
            <person name="Choi G."/>
            <person name="Song H."/>
            <person name="Lee J."/>
            <person name="Lee S.-C."/>
            <person name="Kwon J.-K."/>
            <person name="Lee H.-Y."/>
            <person name="Koo N."/>
            <person name="Hong Y."/>
            <person name="Kim R.W."/>
            <person name="Kang W.-H."/>
            <person name="Huh J.H."/>
            <person name="Kang B.-C."/>
            <person name="Yang T.-J."/>
            <person name="Lee Y.-H."/>
            <person name="Bennetzen J.L."/>
            <person name="Choi D."/>
        </authorList>
    </citation>
    <scope>NUCLEOTIDE SEQUENCE [LARGE SCALE GENOMIC DNA]</scope>
    <source>
        <strain evidence="3">cv. PBC81</strain>
    </source>
</reference>
<accession>A0A2G2WXK6</accession>
<proteinExistence type="predicted"/>
<dbReference type="OrthoDB" id="913616at2759"/>
<evidence type="ECO:0000259" key="1">
    <source>
        <dbReference type="Pfam" id="PF07734"/>
    </source>
</evidence>
<protein>
    <recommendedName>
        <fullName evidence="1">F-box associated beta-propeller type 1 domain-containing protein</fullName>
    </recommendedName>
</protein>
<dbReference type="InterPro" id="IPR017451">
    <property type="entry name" value="F-box-assoc_interact_dom"/>
</dbReference>
<dbReference type="PANTHER" id="PTHR31672">
    <property type="entry name" value="BNACNNG10540D PROTEIN"/>
    <property type="match status" value="1"/>
</dbReference>
<feature type="domain" description="F-box associated beta-propeller type 1" evidence="1">
    <location>
        <begin position="8"/>
        <end position="187"/>
    </location>
</feature>
<name>A0A2G2WXK6_CAPBA</name>
<dbReference type="NCBIfam" id="TIGR01640">
    <property type="entry name" value="F_box_assoc_1"/>
    <property type="match status" value="1"/>
</dbReference>